<dbReference type="CDD" id="cd18436">
    <property type="entry name" value="BRCT_BRC1_like_rpt2"/>
    <property type="match status" value="1"/>
</dbReference>
<name>A0A8F2VX79_CANAR</name>
<feature type="compositionally biased region" description="Basic and acidic residues" evidence="1">
    <location>
        <begin position="584"/>
        <end position="593"/>
    </location>
</feature>
<dbReference type="Gene3D" id="3.40.50.10190">
    <property type="entry name" value="BRCT domain"/>
    <property type="match status" value="6"/>
</dbReference>
<keyword evidence="2" id="KW-0732">Signal</keyword>
<dbReference type="AlphaFoldDB" id="A0A8F2VX79"/>
<sequence length="846" mass="94873">MLPMSGVFDAVVFLLIQDFIEAESSTSWVQDIIKRNGGRCICSTSDISHKALQENDISHIISPRYDFSGYSQALSMMIPITTPIWLQDSESASQKKNYRLYSPQPVPFMDKVVVCIANNLPEGDKEMMYAGVRAFGGQYLDSLSRYTTHLISLDLSNNKSVLAANIRKKENLKIQIVLPHWLDDCFKQQRRLDEKPYLLSDPVTLRTGKPNYETSISGGDSFFDEMNTEATSVAATNNALKGMRVYVSSDYCLSEHFKGAMNAMIRSCGGEVTEEFDAKSVDVYIGKFREGHEYKICLESPSVQVASLRWLYQVVLNKDFIPPLRSNLLHFPIPRSHISEFTGKRISVTGYSGDARHYLSLLIGIMGAEFTKTLDNRNDFLVAEKHEGEKFNAVQKKWPGIKVVNHFWIEQCFASWNFLDPTKPNYGKEAFKVPKIGSTTVKISLLGIQVRNKVTSDVEDSATEEFCVESTPVTSPCNKLGEQNGGRKGLEEASIAKHSKRSSPVSKQTPTQSPEDVSVLQMKEAQYLERKRSSRSAKQKATLKLHNDMEDLNNYTSMSKSVRKMNTYMKQLEESVDHMSKRIAKDSTEGRDAEDSDAAGEQVKRRKKQASAAHKVVIMTGCEQEITLTRADVVSLSRVGITVANDFDANNPIDAIIAPRVLRTEKFLKCLSQCTQVLHPKYLIAIIKEIKKSPKLDSIAVRTLFPSEDFSLDLFVPIEEINKQLGIKSKQSGLKLLLDAPNKGSVFKDMKLNLSHNLNGGATLIKSILKEHGLSEVKIVKLTSSIDRKTLLSDASGRSIIVANKEKDVRAVRCLSSDHSISVCWDWCVKSIFKSTIVEFEEFQIQ</sequence>
<feature type="domain" description="BRCT" evidence="3">
    <location>
        <begin position="336"/>
        <end position="420"/>
    </location>
</feature>
<dbReference type="PANTHER" id="PTHR47667">
    <property type="entry name" value="REGULATOR OF TY1 TRANSPOSITION PROTEIN 107"/>
    <property type="match status" value="1"/>
</dbReference>
<dbReference type="SMART" id="SM00292">
    <property type="entry name" value="BRCT"/>
    <property type="match status" value="4"/>
</dbReference>
<dbReference type="InterPro" id="IPR031906">
    <property type="entry name" value="RTT107_BRCT_6"/>
</dbReference>
<reference evidence="4" key="1">
    <citation type="submission" date="2021-06" db="EMBL/GenBank/DDBJ databases">
        <title>Candida auris outbreak in lebanese hospital.</title>
        <authorList>
            <person name="Finianos M."/>
        </authorList>
    </citation>
    <scope>NUCLEOTIDE SEQUENCE</scope>
    <source>
        <strain evidence="4">CA7LBN</strain>
    </source>
</reference>
<dbReference type="GO" id="GO:0005634">
    <property type="term" value="C:nucleus"/>
    <property type="evidence" value="ECO:0007669"/>
    <property type="project" value="TreeGrafter"/>
</dbReference>
<feature type="region of interest" description="Disordered" evidence="1">
    <location>
        <begin position="584"/>
        <end position="606"/>
    </location>
</feature>
<dbReference type="Pfam" id="PF16771">
    <property type="entry name" value="RTT107_BRCT_6"/>
    <property type="match status" value="1"/>
</dbReference>
<organism evidence="4">
    <name type="scientific">Candidozyma auris</name>
    <name type="common">Yeast</name>
    <name type="synonym">Candida auris</name>
    <dbReference type="NCBI Taxonomy" id="498019"/>
    <lineage>
        <taxon>Eukaryota</taxon>
        <taxon>Fungi</taxon>
        <taxon>Dikarya</taxon>
        <taxon>Ascomycota</taxon>
        <taxon>Saccharomycotina</taxon>
        <taxon>Pichiomycetes</taxon>
        <taxon>Metschnikowiaceae</taxon>
        <taxon>Candidozyma</taxon>
    </lineage>
</organism>
<protein>
    <recommendedName>
        <fullName evidence="3">BRCT domain-containing protein</fullName>
    </recommendedName>
</protein>
<feature type="region of interest" description="Disordered" evidence="1">
    <location>
        <begin position="472"/>
        <end position="519"/>
    </location>
</feature>
<dbReference type="GO" id="GO:0006302">
    <property type="term" value="P:double-strand break repair"/>
    <property type="evidence" value="ECO:0007669"/>
    <property type="project" value="TreeGrafter"/>
</dbReference>
<dbReference type="InterPro" id="IPR001357">
    <property type="entry name" value="BRCT_dom"/>
</dbReference>
<dbReference type="Pfam" id="PF12738">
    <property type="entry name" value="PTCB-BRCT"/>
    <property type="match status" value="1"/>
</dbReference>
<dbReference type="Pfam" id="PF16770">
    <property type="entry name" value="RTT107_BRCT_5"/>
    <property type="match status" value="1"/>
</dbReference>
<dbReference type="SUPFAM" id="SSF52113">
    <property type="entry name" value="BRCT domain"/>
    <property type="match status" value="3"/>
</dbReference>
<dbReference type="InterPro" id="IPR036420">
    <property type="entry name" value="BRCT_dom_sf"/>
</dbReference>
<evidence type="ECO:0000256" key="2">
    <source>
        <dbReference type="SAM" id="SignalP"/>
    </source>
</evidence>
<accession>A0A8F2VX79</accession>
<dbReference type="EMBL" id="CP076749">
    <property type="protein sequence ID" value="QWW21469.1"/>
    <property type="molecule type" value="Genomic_DNA"/>
</dbReference>
<evidence type="ECO:0000256" key="1">
    <source>
        <dbReference type="SAM" id="MobiDB-lite"/>
    </source>
</evidence>
<dbReference type="Proteomes" id="UP000825438">
    <property type="component" value="Chromosome I"/>
</dbReference>
<evidence type="ECO:0000313" key="4">
    <source>
        <dbReference type="EMBL" id="QWW21469.1"/>
    </source>
</evidence>
<dbReference type="PANTHER" id="PTHR47667:SF1">
    <property type="entry name" value="REGULATOR OF TY1 TRANSPOSITION PROTEIN 107"/>
    <property type="match status" value="1"/>
</dbReference>
<feature type="domain" description="BRCT" evidence="3">
    <location>
        <begin position="3"/>
        <end position="103"/>
    </location>
</feature>
<feature type="chain" id="PRO_5044460431" description="BRCT domain-containing protein" evidence="2">
    <location>
        <begin position="23"/>
        <end position="846"/>
    </location>
</feature>
<feature type="signal peptide" evidence="2">
    <location>
        <begin position="1"/>
        <end position="22"/>
    </location>
</feature>
<dbReference type="Pfam" id="PF00533">
    <property type="entry name" value="BRCT"/>
    <property type="match status" value="1"/>
</dbReference>
<feature type="compositionally biased region" description="Polar residues" evidence="1">
    <location>
        <begin position="502"/>
        <end position="515"/>
    </location>
</feature>
<proteinExistence type="predicted"/>
<dbReference type="InterPro" id="IPR053036">
    <property type="entry name" value="CellCycle_DNARepair_Reg"/>
</dbReference>
<dbReference type="PROSITE" id="PS50172">
    <property type="entry name" value="BRCT"/>
    <property type="match status" value="4"/>
</dbReference>
<gene>
    <name evidence="4" type="ORF">CA7LBN_000215</name>
</gene>
<dbReference type="GO" id="GO:0035361">
    <property type="term" value="C:Cul8-RING ubiquitin ligase complex"/>
    <property type="evidence" value="ECO:0007669"/>
    <property type="project" value="TreeGrafter"/>
</dbReference>
<feature type="domain" description="BRCT" evidence="3">
    <location>
        <begin position="235"/>
        <end position="328"/>
    </location>
</feature>
<dbReference type="GO" id="GO:1990683">
    <property type="term" value="P:DNA double-strand break attachment to nuclear envelope"/>
    <property type="evidence" value="ECO:0007669"/>
    <property type="project" value="TreeGrafter"/>
</dbReference>
<evidence type="ECO:0000259" key="3">
    <source>
        <dbReference type="PROSITE" id="PS50172"/>
    </source>
</evidence>
<feature type="domain" description="BRCT" evidence="3">
    <location>
        <begin position="104"/>
        <end position="199"/>
    </location>
</feature>